<sequence>MVNLLIQVLTLISGLVVNFVIPGLYGLEAYGAFIKANVLVFLFQKLLDIVNEQLIATVEAEYILVTSLFMAVLIFILFSAVNLFDHIGNPLLLGVMLLSSACLLSLFGLRLQRWIVAYLVLFLGVFFTLLFISYQQIVPLTIVDILILTNLIPCVFAVAVLFFKGAKLPVGKQLLQTCQGVLLLLPRMISITLVFNLFTNILPFILSKSLPVRDLGLFRVIVSIIQSATSLFPINVRAVFVAFVSGGQRQAHYRIITSVAIFYFALVGLSGYAAVWLFPQYSNYLVMLPCLPVLYWAVVTERYLVASGLHRKVIVANLVIAPLAITSMIVFVKDLNQAQLFYAIGFSAYLLFLHISCRPGIRLPVVFWVALLSPLTIFFTHISLVWAVLYMCSLMIIAVGALQLRPADLRTLRF</sequence>
<evidence type="ECO:0000256" key="1">
    <source>
        <dbReference type="SAM" id="Phobius"/>
    </source>
</evidence>
<dbReference type="AlphaFoldDB" id="A0A0W0H1E9"/>
<keyword evidence="1" id="KW-0812">Transmembrane</keyword>
<gene>
    <name evidence="2" type="ORF">AO063_11455</name>
</gene>
<evidence type="ECO:0000313" key="3">
    <source>
        <dbReference type="Proteomes" id="UP000054197"/>
    </source>
</evidence>
<feature type="transmembrane region" description="Helical" evidence="1">
    <location>
        <begin position="140"/>
        <end position="163"/>
    </location>
</feature>
<feature type="transmembrane region" description="Helical" evidence="1">
    <location>
        <begin position="255"/>
        <end position="278"/>
    </location>
</feature>
<feature type="transmembrane region" description="Helical" evidence="1">
    <location>
        <begin position="62"/>
        <end position="84"/>
    </location>
</feature>
<reference evidence="2 3" key="1">
    <citation type="submission" date="2015-09" db="EMBL/GenBank/DDBJ databases">
        <title>Genome sequence of ICMP 11288.</title>
        <authorList>
            <person name="Visnovsky S."/>
            <person name="Lu A."/>
            <person name="Panda P."/>
            <person name="Pitman A."/>
        </authorList>
    </citation>
    <scope>NUCLEOTIDE SEQUENCE [LARGE SCALE GENOMIC DNA]</scope>
    <source>
        <strain evidence="2 3">ICMP 11288</strain>
    </source>
</reference>
<feature type="transmembrane region" description="Helical" evidence="1">
    <location>
        <begin position="284"/>
        <end position="301"/>
    </location>
</feature>
<feature type="transmembrane region" description="Helical" evidence="1">
    <location>
        <begin position="313"/>
        <end position="332"/>
    </location>
</feature>
<feature type="transmembrane region" description="Helical" evidence="1">
    <location>
        <begin position="218"/>
        <end position="243"/>
    </location>
</feature>
<feature type="transmembrane region" description="Helical" evidence="1">
    <location>
        <begin position="338"/>
        <end position="356"/>
    </location>
</feature>
<comment type="caution">
    <text evidence="2">The sequence shown here is derived from an EMBL/GenBank/DDBJ whole genome shotgun (WGS) entry which is preliminary data.</text>
</comment>
<dbReference type="RefSeq" id="WP_058422815.1">
    <property type="nucleotide sequence ID" value="NZ_LKEF01000096.1"/>
</dbReference>
<keyword evidence="1" id="KW-0472">Membrane</keyword>
<feature type="transmembrane region" description="Helical" evidence="1">
    <location>
        <begin position="90"/>
        <end position="109"/>
    </location>
</feature>
<evidence type="ECO:0008006" key="4">
    <source>
        <dbReference type="Google" id="ProtNLM"/>
    </source>
</evidence>
<accession>A0A0W0H1E9</accession>
<keyword evidence="1" id="KW-1133">Transmembrane helix</keyword>
<evidence type="ECO:0000313" key="2">
    <source>
        <dbReference type="EMBL" id="KTB54626.1"/>
    </source>
</evidence>
<protein>
    <recommendedName>
        <fullName evidence="4">Polysaccharide biosynthesis protein</fullName>
    </recommendedName>
</protein>
<dbReference type="Proteomes" id="UP000054197">
    <property type="component" value="Unassembled WGS sequence"/>
</dbReference>
<name>A0A0W0H1E9_PSEFL</name>
<feature type="transmembrane region" description="Helical" evidence="1">
    <location>
        <begin position="184"/>
        <end position="206"/>
    </location>
</feature>
<feature type="transmembrane region" description="Helical" evidence="1">
    <location>
        <begin position="385"/>
        <end position="404"/>
    </location>
</feature>
<proteinExistence type="predicted"/>
<organism evidence="2 3">
    <name type="scientific">Pseudomonas fluorescens ICMP 11288</name>
    <dbReference type="NCBI Taxonomy" id="1198309"/>
    <lineage>
        <taxon>Bacteria</taxon>
        <taxon>Pseudomonadati</taxon>
        <taxon>Pseudomonadota</taxon>
        <taxon>Gammaproteobacteria</taxon>
        <taxon>Pseudomonadales</taxon>
        <taxon>Pseudomonadaceae</taxon>
        <taxon>Pseudomonas</taxon>
    </lineage>
</organism>
<dbReference type="EMBL" id="LKEF01000096">
    <property type="protein sequence ID" value="KTB54626.1"/>
    <property type="molecule type" value="Genomic_DNA"/>
</dbReference>
<feature type="transmembrane region" description="Helical" evidence="1">
    <location>
        <begin position="363"/>
        <end position="379"/>
    </location>
</feature>
<feature type="transmembrane region" description="Helical" evidence="1">
    <location>
        <begin position="116"/>
        <end position="134"/>
    </location>
</feature>